<dbReference type="PANTHER" id="PTHR43312">
    <property type="entry name" value="D-THREO-ALDOSE 1-DEHYDROGENASE"/>
    <property type="match status" value="1"/>
</dbReference>
<comment type="caution">
    <text evidence="2">The sequence shown here is derived from an EMBL/GenBank/DDBJ whole genome shotgun (WGS) entry which is preliminary data.</text>
</comment>
<dbReference type="EMBL" id="MCRM02000028">
    <property type="protein sequence ID" value="PNV72777.1"/>
    <property type="molecule type" value="Genomic_DNA"/>
</dbReference>
<proteinExistence type="predicted"/>
<name>A0ABX4YE14_9LEPT</name>
<evidence type="ECO:0000259" key="1">
    <source>
        <dbReference type="Pfam" id="PF00248"/>
    </source>
</evidence>
<protein>
    <submittedName>
        <fullName evidence="2">Aldo/keto reductase</fullName>
    </submittedName>
</protein>
<gene>
    <name evidence="2" type="ORF">BES34_018570</name>
</gene>
<accession>A0ABX4YE14</accession>
<dbReference type="Pfam" id="PF00248">
    <property type="entry name" value="Aldo_ket_red"/>
    <property type="match status" value="1"/>
</dbReference>
<dbReference type="PANTHER" id="PTHR43312:SF1">
    <property type="entry name" value="NADP-DEPENDENT OXIDOREDUCTASE DOMAIN-CONTAINING PROTEIN"/>
    <property type="match status" value="1"/>
</dbReference>
<feature type="domain" description="NADP-dependent oxidoreductase" evidence="1">
    <location>
        <begin position="46"/>
        <end position="234"/>
    </location>
</feature>
<dbReference type="InterPro" id="IPR023210">
    <property type="entry name" value="NADP_OxRdtase_dom"/>
</dbReference>
<dbReference type="Gene3D" id="3.20.20.100">
    <property type="entry name" value="NADP-dependent oxidoreductase domain"/>
    <property type="match status" value="1"/>
</dbReference>
<keyword evidence="3" id="KW-1185">Reference proteome</keyword>
<dbReference type="InterPro" id="IPR053135">
    <property type="entry name" value="AKR2_Oxidoreductase"/>
</dbReference>
<evidence type="ECO:0000313" key="3">
    <source>
        <dbReference type="Proteomes" id="UP000094669"/>
    </source>
</evidence>
<dbReference type="CDD" id="cd19099">
    <property type="entry name" value="AKR_unchar"/>
    <property type="match status" value="1"/>
</dbReference>
<dbReference type="InterPro" id="IPR036812">
    <property type="entry name" value="NAD(P)_OxRdtase_dom_sf"/>
</dbReference>
<evidence type="ECO:0000313" key="2">
    <source>
        <dbReference type="EMBL" id="PNV72777.1"/>
    </source>
</evidence>
<dbReference type="SUPFAM" id="SSF51430">
    <property type="entry name" value="NAD(P)-linked oxidoreductase"/>
    <property type="match status" value="1"/>
</dbReference>
<dbReference type="RefSeq" id="WP_010410494.1">
    <property type="nucleotide sequence ID" value="NZ_MCRM02000028.1"/>
</dbReference>
<sequence>MQKIDPFISLYRRELFPGSIKPVGENLDSETEGFYFQFKGYRISRVGFGCYRVGLENPKHKKALILALRSGVNLIDTSANYGDGEAESLVGEVLSEEFAFGNLKRESVCIVTKAGYIQGRNMEVAEQRETSGNPFPETTYYQPGCFHCISPEFLEDQLERSRKRLGLHTIDIFLLHNPEYFLMDRQKHGVPEKEAKEEYYRRIREAFSFLERARADGRILYYGISSNTFPDTEDSYTGTSLSKVLQISKEVGGGDSGFSAAQFPANWYEDGFLRNHNSAGENLVATCRNFDILPLINRPLNSFVSDKGMVRLTYRPGPDQEVRITALESLFNELRTYETRIQDLSENRKGFQGLSVQWFAYREKIQNVEQLHQILGRSWIPAAQSSLKFISDRLGKEEAIRYTDLLNKTIPYFEEWIILHQAEARSPLYEELKGRFHSDRHGPNSLSSMMVLHLSQLIQKGTVLIGMRKEEYVKDILQLKDQVRSPISEEEWGYHGIRS</sequence>
<dbReference type="Proteomes" id="UP000094669">
    <property type="component" value="Unassembled WGS sequence"/>
</dbReference>
<organism evidence="2 3">
    <name type="scientific">Leptospira inadai serovar Lyme</name>
    <dbReference type="NCBI Taxonomy" id="293084"/>
    <lineage>
        <taxon>Bacteria</taxon>
        <taxon>Pseudomonadati</taxon>
        <taxon>Spirochaetota</taxon>
        <taxon>Spirochaetia</taxon>
        <taxon>Leptospirales</taxon>
        <taxon>Leptospiraceae</taxon>
        <taxon>Leptospira</taxon>
    </lineage>
</organism>
<reference evidence="2" key="1">
    <citation type="submission" date="2018-01" db="EMBL/GenBank/DDBJ databases">
        <title>Genomic characterization of Leptospira inadai serogroup Lyme isolated from captured rat in Brazil and comparative analysis with human reference strain.</title>
        <authorList>
            <person name="Moreno L.Z."/>
            <person name="Loureiro A.P."/>
            <person name="Miraglia F."/>
            <person name="Kremer F.S."/>
            <person name="Eslabao M.R."/>
            <person name="Dellagostin O.A."/>
            <person name="Lilenbaum W."/>
            <person name="Moreno A.M."/>
        </authorList>
    </citation>
    <scope>NUCLEOTIDE SEQUENCE [LARGE SCALE GENOMIC DNA]</scope>
    <source>
        <strain evidence="2">M34/99</strain>
    </source>
</reference>